<dbReference type="Proteomes" id="UP000321947">
    <property type="component" value="Unassembled WGS sequence"/>
</dbReference>
<dbReference type="EMBL" id="SSTD01010068">
    <property type="protein sequence ID" value="TYK13440.1"/>
    <property type="molecule type" value="Genomic_DNA"/>
</dbReference>
<evidence type="ECO:0000313" key="4">
    <source>
        <dbReference type="Proteomes" id="UP000321393"/>
    </source>
</evidence>
<dbReference type="AlphaFoldDB" id="A0A5D3CPS4"/>
<accession>A0A5D3CPS4</accession>
<feature type="domain" description="Retrotransposon Copia-like N-terminal" evidence="1">
    <location>
        <begin position="42"/>
        <end position="84"/>
    </location>
</feature>
<dbReference type="EMBL" id="SSTE01007195">
    <property type="protein sequence ID" value="KAA0057292.1"/>
    <property type="molecule type" value="Genomic_DNA"/>
</dbReference>
<dbReference type="InterPro" id="IPR029472">
    <property type="entry name" value="Copia-like_N"/>
</dbReference>
<comment type="caution">
    <text evidence="3">The sequence shown here is derived from an EMBL/GenBank/DDBJ whole genome shotgun (WGS) entry which is preliminary data.</text>
</comment>
<dbReference type="OrthoDB" id="911950at2759"/>
<sequence>MAGPEILPKTNDPKHQLFLFFSANQTANPSAVEQYSNSYFLHHPDNTSIVLVLNFLTETTNYTSWSQAIKIGLTGKNNLGFINGGSIPKLSF</sequence>
<evidence type="ECO:0000313" key="2">
    <source>
        <dbReference type="EMBL" id="KAA0057292.1"/>
    </source>
</evidence>
<name>A0A5D3CPS4_CUCMM</name>
<dbReference type="PANTHER" id="PTHR37610:SF40">
    <property type="entry name" value="OS01G0909600 PROTEIN"/>
    <property type="match status" value="1"/>
</dbReference>
<dbReference type="PANTHER" id="PTHR37610">
    <property type="entry name" value="CCHC-TYPE DOMAIN-CONTAINING PROTEIN"/>
    <property type="match status" value="1"/>
</dbReference>
<evidence type="ECO:0000259" key="1">
    <source>
        <dbReference type="Pfam" id="PF14244"/>
    </source>
</evidence>
<evidence type="ECO:0000313" key="5">
    <source>
        <dbReference type="Proteomes" id="UP000321947"/>
    </source>
</evidence>
<dbReference type="Pfam" id="PF14244">
    <property type="entry name" value="Retrotran_gag_3"/>
    <property type="match status" value="1"/>
</dbReference>
<gene>
    <name evidence="3" type="ORF">E5676_scaffold496G00620</name>
    <name evidence="2" type="ORF">E6C27_scaffold280G001330</name>
</gene>
<reference evidence="4 5" key="1">
    <citation type="submission" date="2019-08" db="EMBL/GenBank/DDBJ databases">
        <title>Draft genome sequences of two oriental melons (Cucumis melo L. var makuwa).</title>
        <authorList>
            <person name="Kwon S.-Y."/>
        </authorList>
    </citation>
    <scope>NUCLEOTIDE SEQUENCE [LARGE SCALE GENOMIC DNA]</scope>
    <source>
        <strain evidence="5">cv. Chang Bougi</strain>
        <strain evidence="4">cv. SW 3</strain>
        <tissue evidence="3">Leaf</tissue>
    </source>
</reference>
<organism evidence="3 5">
    <name type="scientific">Cucumis melo var. makuwa</name>
    <name type="common">Oriental melon</name>
    <dbReference type="NCBI Taxonomy" id="1194695"/>
    <lineage>
        <taxon>Eukaryota</taxon>
        <taxon>Viridiplantae</taxon>
        <taxon>Streptophyta</taxon>
        <taxon>Embryophyta</taxon>
        <taxon>Tracheophyta</taxon>
        <taxon>Spermatophyta</taxon>
        <taxon>Magnoliopsida</taxon>
        <taxon>eudicotyledons</taxon>
        <taxon>Gunneridae</taxon>
        <taxon>Pentapetalae</taxon>
        <taxon>rosids</taxon>
        <taxon>fabids</taxon>
        <taxon>Cucurbitales</taxon>
        <taxon>Cucurbitaceae</taxon>
        <taxon>Benincaseae</taxon>
        <taxon>Cucumis</taxon>
    </lineage>
</organism>
<protein>
    <recommendedName>
        <fullName evidence="1">Retrotransposon Copia-like N-terminal domain-containing protein</fullName>
    </recommendedName>
</protein>
<proteinExistence type="predicted"/>
<dbReference type="Proteomes" id="UP000321393">
    <property type="component" value="Unassembled WGS sequence"/>
</dbReference>
<evidence type="ECO:0000313" key="3">
    <source>
        <dbReference type="EMBL" id="TYK13440.1"/>
    </source>
</evidence>